<dbReference type="EMBL" id="QWLB01000025">
    <property type="protein sequence ID" value="RIH92106.1"/>
    <property type="molecule type" value="Genomic_DNA"/>
</dbReference>
<evidence type="ECO:0000313" key="2">
    <source>
        <dbReference type="EMBL" id="RIH92106.1"/>
    </source>
</evidence>
<dbReference type="GO" id="GO:0015628">
    <property type="term" value="P:protein secretion by the type II secretion system"/>
    <property type="evidence" value="ECO:0007669"/>
    <property type="project" value="TreeGrafter"/>
</dbReference>
<evidence type="ECO:0000313" key="3">
    <source>
        <dbReference type="Proteomes" id="UP000266178"/>
    </source>
</evidence>
<dbReference type="RefSeq" id="WP_119357461.1">
    <property type="nucleotide sequence ID" value="NZ_BJXM01000004.1"/>
</dbReference>
<sequence length="103" mass="10602">MKSKFLVLALASLAIAGASVFGQSGSTKTGSSSSSAPAACAVKPVNVNTATAADLDKIPGIGMKTAEAIIKGRPYKDEAELVAKVKGIGEKNIVKFRPCFLYK</sequence>
<dbReference type="SUPFAM" id="SSF47781">
    <property type="entry name" value="RuvA domain 2-like"/>
    <property type="match status" value="1"/>
</dbReference>
<proteinExistence type="predicted"/>
<name>A0A399F8W1_9DEIN</name>
<dbReference type="AlphaFoldDB" id="A0A399F8W1"/>
<evidence type="ECO:0000256" key="1">
    <source>
        <dbReference type="SAM" id="SignalP"/>
    </source>
</evidence>
<dbReference type="GO" id="GO:0015627">
    <property type="term" value="C:type II protein secretion system complex"/>
    <property type="evidence" value="ECO:0007669"/>
    <property type="project" value="TreeGrafter"/>
</dbReference>
<feature type="signal peptide" evidence="1">
    <location>
        <begin position="1"/>
        <end position="22"/>
    </location>
</feature>
<dbReference type="Pfam" id="PF12836">
    <property type="entry name" value="HHH_3"/>
    <property type="match status" value="1"/>
</dbReference>
<reference evidence="2 3" key="1">
    <citation type="submission" date="2018-08" db="EMBL/GenBank/DDBJ databases">
        <title>Meiothermus granaticius genome AF-68 sequencing project.</title>
        <authorList>
            <person name="Da Costa M.S."/>
            <person name="Albuquerque L."/>
            <person name="Raposo P."/>
            <person name="Froufe H.J.C."/>
            <person name="Barroso C.S."/>
            <person name="Egas C."/>
        </authorList>
    </citation>
    <scope>NUCLEOTIDE SEQUENCE [LARGE SCALE GENOMIC DNA]</scope>
    <source>
        <strain evidence="2 3">AF-68</strain>
    </source>
</reference>
<dbReference type="InterPro" id="IPR010994">
    <property type="entry name" value="RuvA_2-like"/>
</dbReference>
<comment type="caution">
    <text evidence="2">The sequence shown here is derived from an EMBL/GenBank/DDBJ whole genome shotgun (WGS) entry which is preliminary data.</text>
</comment>
<keyword evidence="3" id="KW-1185">Reference proteome</keyword>
<dbReference type="PANTHER" id="PTHR21180">
    <property type="entry name" value="ENDONUCLEASE/EXONUCLEASE/PHOSPHATASE FAMILY DOMAIN-CONTAINING PROTEIN 1"/>
    <property type="match status" value="1"/>
</dbReference>
<dbReference type="PANTHER" id="PTHR21180:SF32">
    <property type="entry name" value="ENDONUCLEASE_EXONUCLEASE_PHOSPHATASE FAMILY DOMAIN-CONTAINING PROTEIN 1"/>
    <property type="match status" value="1"/>
</dbReference>
<accession>A0A399F8W1</accession>
<feature type="chain" id="PRO_5030071863" evidence="1">
    <location>
        <begin position="23"/>
        <end position="103"/>
    </location>
</feature>
<dbReference type="Proteomes" id="UP000266178">
    <property type="component" value="Unassembled WGS sequence"/>
</dbReference>
<gene>
    <name evidence="2" type="ORF">Mgrana_01983</name>
</gene>
<organism evidence="2 3">
    <name type="scientific">Meiothermus granaticius NBRC 107808</name>
    <dbReference type="NCBI Taxonomy" id="1227551"/>
    <lineage>
        <taxon>Bacteria</taxon>
        <taxon>Thermotogati</taxon>
        <taxon>Deinococcota</taxon>
        <taxon>Deinococci</taxon>
        <taxon>Thermales</taxon>
        <taxon>Thermaceae</taxon>
        <taxon>Meiothermus</taxon>
    </lineage>
</organism>
<dbReference type="OrthoDB" id="9758724at2"/>
<dbReference type="InterPro" id="IPR051675">
    <property type="entry name" value="Endo/Exo/Phosphatase_dom_1"/>
</dbReference>
<protein>
    <submittedName>
        <fullName evidence="2">ComEA protein</fullName>
    </submittedName>
</protein>
<keyword evidence="1" id="KW-0732">Signal</keyword>
<dbReference type="Gene3D" id="1.10.150.320">
    <property type="entry name" value="Photosystem II 12 kDa extrinsic protein"/>
    <property type="match status" value="1"/>
</dbReference>